<dbReference type="GO" id="GO:0004175">
    <property type="term" value="F:endopeptidase activity"/>
    <property type="evidence" value="ECO:0007669"/>
    <property type="project" value="UniProtKB-ARBA"/>
</dbReference>
<organism evidence="3 4">
    <name type="scientific">Microbacterium mitrae</name>
    <dbReference type="NCBI Taxonomy" id="664640"/>
    <lineage>
        <taxon>Bacteria</taxon>
        <taxon>Bacillati</taxon>
        <taxon>Actinomycetota</taxon>
        <taxon>Actinomycetes</taxon>
        <taxon>Micrococcales</taxon>
        <taxon>Microbacteriaceae</taxon>
        <taxon>Microbacterium</taxon>
    </lineage>
</organism>
<keyword evidence="3" id="KW-0645">Protease</keyword>
<name>A0A5C8HPD2_9MICO</name>
<evidence type="ECO:0000259" key="2">
    <source>
        <dbReference type="Pfam" id="PF02517"/>
    </source>
</evidence>
<dbReference type="RefSeq" id="WP_147824758.1">
    <property type="nucleotide sequence ID" value="NZ_BAAARG010000001.1"/>
</dbReference>
<keyword evidence="3" id="KW-0378">Hydrolase</keyword>
<dbReference type="Pfam" id="PF02517">
    <property type="entry name" value="Rce1-like"/>
    <property type="match status" value="1"/>
</dbReference>
<gene>
    <name evidence="3" type="ORF">FVP60_02930</name>
</gene>
<reference evidence="3 4" key="1">
    <citation type="submission" date="2019-08" db="EMBL/GenBank/DDBJ databases">
        <authorList>
            <person name="Dong K."/>
        </authorList>
    </citation>
    <scope>NUCLEOTIDE SEQUENCE [LARGE SCALE GENOMIC DNA]</scope>
    <source>
        <strain evidence="3 4">M4-8</strain>
    </source>
</reference>
<comment type="caution">
    <text evidence="3">The sequence shown here is derived from an EMBL/GenBank/DDBJ whole genome shotgun (WGS) entry which is preliminary data.</text>
</comment>
<feature type="transmembrane region" description="Helical" evidence="1">
    <location>
        <begin position="231"/>
        <end position="251"/>
    </location>
</feature>
<feature type="domain" description="CAAX prenyl protease 2/Lysostaphin resistance protein A-like" evidence="2">
    <location>
        <begin position="152"/>
        <end position="242"/>
    </location>
</feature>
<feature type="transmembrane region" description="Helical" evidence="1">
    <location>
        <begin position="113"/>
        <end position="132"/>
    </location>
</feature>
<dbReference type="InterPro" id="IPR003675">
    <property type="entry name" value="Rce1/LyrA-like_dom"/>
</dbReference>
<dbReference type="Proteomes" id="UP000321196">
    <property type="component" value="Unassembled WGS sequence"/>
</dbReference>
<keyword evidence="3" id="KW-0482">Metalloprotease</keyword>
<protein>
    <submittedName>
        <fullName evidence="3">CPBP family intramembrane metalloprotease</fullName>
    </submittedName>
</protein>
<keyword evidence="1" id="KW-0812">Transmembrane</keyword>
<feature type="transmembrane region" description="Helical" evidence="1">
    <location>
        <begin position="70"/>
        <end position="92"/>
    </location>
</feature>
<sequence length="261" mass="28584">MSAPAFAAPENPQMRTRLIWEVAIVLCLSLGQSALYSVLSFVRVQLSPTPISEQTAQLNPTRDDQAVWDVIYGILDVFFDLALVALVIYLMWEPGKSVLRRIGLDFSRFGSDFLRALAIGAVIGIPGLGLYLVGRMLDLSIAVQASEGVAWYLIPVLLLSAARAGLVEEVIMLAYLGDRLRRLGWGAWTIVLSAAALRGLYHAYQGLPGIIGNFVMGVVFGWAYRRWGRVMPLVIAHTLIDIVAFVGYPLAATLYPTLFTA</sequence>
<evidence type="ECO:0000313" key="3">
    <source>
        <dbReference type="EMBL" id="TXK05946.1"/>
    </source>
</evidence>
<dbReference type="GO" id="GO:0008237">
    <property type="term" value="F:metallopeptidase activity"/>
    <property type="evidence" value="ECO:0007669"/>
    <property type="project" value="UniProtKB-KW"/>
</dbReference>
<keyword evidence="1" id="KW-0472">Membrane</keyword>
<dbReference type="GO" id="GO:0080120">
    <property type="term" value="P:CAAX-box protein maturation"/>
    <property type="evidence" value="ECO:0007669"/>
    <property type="project" value="UniProtKB-ARBA"/>
</dbReference>
<feature type="transmembrane region" description="Helical" evidence="1">
    <location>
        <begin position="152"/>
        <end position="176"/>
    </location>
</feature>
<evidence type="ECO:0000313" key="4">
    <source>
        <dbReference type="Proteomes" id="UP000321196"/>
    </source>
</evidence>
<evidence type="ECO:0000256" key="1">
    <source>
        <dbReference type="SAM" id="Phobius"/>
    </source>
</evidence>
<dbReference type="GO" id="GO:0006508">
    <property type="term" value="P:proteolysis"/>
    <property type="evidence" value="ECO:0007669"/>
    <property type="project" value="UniProtKB-KW"/>
</dbReference>
<feature type="transmembrane region" description="Helical" evidence="1">
    <location>
        <begin position="18"/>
        <end position="39"/>
    </location>
</feature>
<feature type="transmembrane region" description="Helical" evidence="1">
    <location>
        <begin position="183"/>
        <end position="201"/>
    </location>
</feature>
<dbReference type="AlphaFoldDB" id="A0A5C8HPD2"/>
<proteinExistence type="predicted"/>
<dbReference type="EMBL" id="VRSW01000001">
    <property type="protein sequence ID" value="TXK05946.1"/>
    <property type="molecule type" value="Genomic_DNA"/>
</dbReference>
<dbReference type="OrthoDB" id="4453618at2"/>
<keyword evidence="1" id="KW-1133">Transmembrane helix</keyword>
<accession>A0A5C8HPD2</accession>
<feature type="transmembrane region" description="Helical" evidence="1">
    <location>
        <begin position="207"/>
        <end position="224"/>
    </location>
</feature>
<keyword evidence="4" id="KW-1185">Reference proteome</keyword>